<sequence length="75" mass="8366">MVREERNPQSRNRTMIHIDESELSPSGNISATYQGSAFTGYSVDRDGEFSAITTYVSGRQVGMTYEINTETGVLR</sequence>
<comment type="caution">
    <text evidence="1">The sequence shown here is derived from an EMBL/GenBank/DDBJ whole genome shotgun (WGS) entry which is preliminary data.</text>
</comment>
<protein>
    <submittedName>
        <fullName evidence="1">Uncharacterized protein</fullName>
    </submittedName>
</protein>
<name>A0ABR9PDM7_9ACTN</name>
<dbReference type="RefSeq" id="WP_193124518.1">
    <property type="nucleotide sequence ID" value="NZ_JADBGI010000031.1"/>
</dbReference>
<evidence type="ECO:0000313" key="2">
    <source>
        <dbReference type="Proteomes" id="UP000806528"/>
    </source>
</evidence>
<proteinExistence type="predicted"/>
<accession>A0ABR9PDM7</accession>
<keyword evidence="2" id="KW-1185">Reference proteome</keyword>
<gene>
    <name evidence="1" type="ORF">IDM40_24980</name>
</gene>
<reference evidence="1 2" key="1">
    <citation type="submission" date="2020-09" db="EMBL/GenBank/DDBJ databases">
        <title>Diversity and distribution of actinomycetes associated with coral in the coast of Hainan.</title>
        <authorList>
            <person name="Li F."/>
        </authorList>
    </citation>
    <scope>NUCLEOTIDE SEQUENCE [LARGE SCALE GENOMIC DNA]</scope>
    <source>
        <strain evidence="1 2">HNM0947</strain>
    </source>
</reference>
<dbReference type="Proteomes" id="UP000806528">
    <property type="component" value="Unassembled WGS sequence"/>
</dbReference>
<organism evidence="1 2">
    <name type="scientific">Nocardiopsis coralli</name>
    <dbReference type="NCBI Taxonomy" id="2772213"/>
    <lineage>
        <taxon>Bacteria</taxon>
        <taxon>Bacillati</taxon>
        <taxon>Actinomycetota</taxon>
        <taxon>Actinomycetes</taxon>
        <taxon>Streptosporangiales</taxon>
        <taxon>Nocardiopsidaceae</taxon>
        <taxon>Nocardiopsis</taxon>
    </lineage>
</organism>
<evidence type="ECO:0000313" key="1">
    <source>
        <dbReference type="EMBL" id="MBE3001924.1"/>
    </source>
</evidence>
<dbReference type="EMBL" id="JADBGI010000031">
    <property type="protein sequence ID" value="MBE3001924.1"/>
    <property type="molecule type" value="Genomic_DNA"/>
</dbReference>